<dbReference type="Proteomes" id="UP000054771">
    <property type="component" value="Unassembled WGS sequence"/>
</dbReference>
<name>A0A0U5G644_ASPCI</name>
<proteinExistence type="predicted"/>
<evidence type="ECO:0000313" key="2">
    <source>
        <dbReference type="Proteomes" id="UP000054771"/>
    </source>
</evidence>
<keyword evidence="2" id="KW-1185">Reference proteome</keyword>
<dbReference type="EMBL" id="CDMC01000005">
    <property type="protein sequence ID" value="CEL05816.1"/>
    <property type="molecule type" value="Genomic_DNA"/>
</dbReference>
<dbReference type="AlphaFoldDB" id="A0A0U5G644"/>
<accession>A0A0U5G644</accession>
<gene>
    <name evidence="1" type="ORF">ASPCAL06929</name>
</gene>
<protein>
    <submittedName>
        <fullName evidence="1">Uncharacterized protein</fullName>
    </submittedName>
</protein>
<reference evidence="2" key="1">
    <citation type="journal article" date="2016" name="Genome Announc.">
        <title>Draft genome sequences of fungus Aspergillus calidoustus.</title>
        <authorList>
            <person name="Horn F."/>
            <person name="Linde J."/>
            <person name="Mattern D.J."/>
            <person name="Walther G."/>
            <person name="Guthke R."/>
            <person name="Scherlach K."/>
            <person name="Martin K."/>
            <person name="Brakhage A.A."/>
            <person name="Petzke L."/>
            <person name="Valiante V."/>
        </authorList>
    </citation>
    <scope>NUCLEOTIDE SEQUENCE [LARGE SCALE GENOMIC DNA]</scope>
    <source>
        <strain evidence="2">SF006504</strain>
    </source>
</reference>
<evidence type="ECO:0000313" key="1">
    <source>
        <dbReference type="EMBL" id="CEL05816.1"/>
    </source>
</evidence>
<sequence length="157" mass="17371">MVIKENRHYMLQIPELSLSLPIIYSGSGLVEPNRRCHFPSNPISHPSLMITSSMPPPPGFAIPPTYFGQVPIIAQPQPHAGSLVAGPPPPQPLQQIQGLPQPIPSALQQWISQTIQKEVQQQLSLLIQGAQGAQVAILQRRIYELEQEVKRLGQEKE</sequence>
<organism evidence="1 2">
    <name type="scientific">Aspergillus calidoustus</name>
    <dbReference type="NCBI Taxonomy" id="454130"/>
    <lineage>
        <taxon>Eukaryota</taxon>
        <taxon>Fungi</taxon>
        <taxon>Dikarya</taxon>
        <taxon>Ascomycota</taxon>
        <taxon>Pezizomycotina</taxon>
        <taxon>Eurotiomycetes</taxon>
        <taxon>Eurotiomycetidae</taxon>
        <taxon>Eurotiales</taxon>
        <taxon>Aspergillaceae</taxon>
        <taxon>Aspergillus</taxon>
        <taxon>Aspergillus subgen. Nidulantes</taxon>
    </lineage>
</organism>